<keyword evidence="4" id="KW-0143">Chaperone</keyword>
<dbReference type="InterPro" id="IPR027304">
    <property type="entry name" value="Trigger_fact/SurA_dom_sf"/>
</dbReference>
<keyword evidence="5" id="KW-0413">Isomerase</keyword>
<dbReference type="SUPFAM" id="SSF109998">
    <property type="entry name" value="Triger factor/SurA peptide-binding domain-like"/>
    <property type="match status" value="1"/>
</dbReference>
<dbReference type="InterPro" id="IPR052029">
    <property type="entry name" value="PpiD_chaperone"/>
</dbReference>
<dbReference type="AlphaFoldDB" id="A0A7C9LVR9"/>
<dbReference type="EMBL" id="VVIQ01000008">
    <property type="protein sequence ID" value="MUL28315.1"/>
    <property type="molecule type" value="Genomic_DNA"/>
</dbReference>
<dbReference type="PANTHER" id="PTHR47529">
    <property type="entry name" value="PEPTIDYL-PROLYL CIS-TRANS ISOMERASE D"/>
    <property type="match status" value="1"/>
</dbReference>
<evidence type="ECO:0000256" key="4">
    <source>
        <dbReference type="ARBA" id="ARBA00023186"/>
    </source>
</evidence>
<dbReference type="Pfam" id="PF13623">
    <property type="entry name" value="SurA_N_2"/>
    <property type="match status" value="1"/>
</dbReference>
<dbReference type="PANTHER" id="PTHR47529:SF1">
    <property type="entry name" value="PERIPLASMIC CHAPERONE PPID"/>
    <property type="match status" value="1"/>
</dbReference>
<reference evidence="5 6" key="1">
    <citation type="submission" date="2019-09" db="EMBL/GenBank/DDBJ databases">
        <title>Prevotella A2879 sp. nov., isolated from an abscess of a patient.</title>
        <authorList>
            <person name="Buhl M."/>
            <person name="Oberhettinger P."/>
        </authorList>
    </citation>
    <scope>NUCLEOTIDE SEQUENCE [LARGE SCALE GENOMIC DNA]</scope>
    <source>
        <strain evidence="5 6">A2879</strain>
    </source>
</reference>
<evidence type="ECO:0000256" key="1">
    <source>
        <dbReference type="ARBA" id="ARBA00004236"/>
    </source>
</evidence>
<accession>A0A7C9LVR9</accession>
<dbReference type="GO" id="GO:0003755">
    <property type="term" value="F:peptidyl-prolyl cis-trans isomerase activity"/>
    <property type="evidence" value="ECO:0007669"/>
    <property type="project" value="InterPro"/>
</dbReference>
<comment type="subcellular location">
    <subcellularLocation>
        <location evidence="1">Cell membrane</location>
    </subcellularLocation>
</comment>
<dbReference type="Gene3D" id="3.10.50.40">
    <property type="match status" value="1"/>
</dbReference>
<proteinExistence type="predicted"/>
<evidence type="ECO:0000256" key="2">
    <source>
        <dbReference type="ARBA" id="ARBA00022475"/>
    </source>
</evidence>
<evidence type="ECO:0000313" key="5">
    <source>
        <dbReference type="EMBL" id="MUL28315.1"/>
    </source>
</evidence>
<dbReference type="Proteomes" id="UP000482295">
    <property type="component" value="Unassembled WGS sequence"/>
</dbReference>
<keyword evidence="3" id="KW-0472">Membrane</keyword>
<keyword evidence="6" id="KW-1185">Reference proteome</keyword>
<organism evidence="5 6">
    <name type="scientific">Prevotella vespertina</name>
    <dbReference type="NCBI Taxonomy" id="2608404"/>
    <lineage>
        <taxon>Bacteria</taxon>
        <taxon>Pseudomonadati</taxon>
        <taxon>Bacteroidota</taxon>
        <taxon>Bacteroidia</taxon>
        <taxon>Bacteroidales</taxon>
        <taxon>Prevotellaceae</taxon>
        <taxon>Prevotella</taxon>
    </lineage>
</organism>
<dbReference type="InterPro" id="IPR046357">
    <property type="entry name" value="PPIase_dom_sf"/>
</dbReference>
<gene>
    <name evidence="5" type="ORF">F0475_08365</name>
</gene>
<keyword evidence="2" id="KW-1003">Cell membrane</keyword>
<dbReference type="Pfam" id="PF13616">
    <property type="entry name" value="Rotamase_3"/>
    <property type="match status" value="1"/>
</dbReference>
<dbReference type="RefSeq" id="WP_155716260.1">
    <property type="nucleotide sequence ID" value="NZ_VVIQ01000008.1"/>
</dbReference>
<sequence>MAALGKIRSKGGILVTAIGLALFAFLAEAAFRSCNEIKSESRQQIGEILGEKISVQDYQKLIDEYQSAIKFTMQRDNLTEDELNQVKDQVWQQLVNNRVLEADAKKVGLTVTEQELSNVLNDGTNPMLAQTPFVNQQTGRFDINALQQFLDGYNKAKASNSPQLEQMQTIYDYWLFVEKNLRTQLLGQKYQALLASCVLSNKAEAKMAFKDNNEESEIQLASLAYSTIKDADVKVTDEDLKAKYEELKPAFRQNTETRDIKFVDYQIKASASDRNAIVKEMNELQKQLATATDPSLVISKSGSMIPYLGLPVSSKAYQQYPDIASKIDSLAVGTTGVTENKQDNTLNIIRVMSKAQLPDSVQFRQIQVAANTPEEAHAKADSIQKALAGGADFVAIAKRYGQTGEKVWFTGQQYEAAPSMSEDNRTYIEALLNGEVNAIQNVALTQGNIILQVVDKKAMKTKTTAAIIKKLIDFSKATRSDAYNKFSEFVAKSTTAADLEKNASKYGYHVQSLNDVSTSEHYIAGVHGTRDALKWLFDAKQGDVSPLYECGDNDHLMVIVLSAIHPKGYRSWDDPQVKEILKREVIKDKKAEKLMAKLKGVNSIAAAQAKGAKVSTVSQITFAAPAFVQATGSAEPALSGAVAATAAGKFSKNPVKGNAGVYVFQVVKKALRAGSKYNETMAMQQAAQQNMQYLSNFMQDLILKANVVDNRYLFF</sequence>
<evidence type="ECO:0000313" key="6">
    <source>
        <dbReference type="Proteomes" id="UP000482295"/>
    </source>
</evidence>
<name>A0A7C9LVR9_9BACT</name>
<comment type="caution">
    <text evidence="5">The sequence shown here is derived from an EMBL/GenBank/DDBJ whole genome shotgun (WGS) entry which is preliminary data.</text>
</comment>
<protein>
    <submittedName>
        <fullName evidence="5">Peptidylprolyl isomerase</fullName>
    </submittedName>
</protein>
<evidence type="ECO:0000256" key="3">
    <source>
        <dbReference type="ARBA" id="ARBA00023136"/>
    </source>
</evidence>
<dbReference type="GO" id="GO:0005886">
    <property type="term" value="C:plasma membrane"/>
    <property type="evidence" value="ECO:0007669"/>
    <property type="project" value="UniProtKB-SubCell"/>
</dbReference>